<gene>
    <name evidence="12" type="ORF">ODALV1_LOCUS5935</name>
</gene>
<evidence type="ECO:0000313" key="12">
    <source>
        <dbReference type="EMBL" id="CAL8084886.1"/>
    </source>
</evidence>
<keyword evidence="8" id="KW-0539">Nucleus</keyword>
<comment type="function">
    <text evidence="9">Exoribonuclease involved in ribosome biosynthesis. Involved in the processing of ITS1, the internal transcribed spacer localized between the 18S and 5.8S rRNAs.</text>
</comment>
<feature type="domain" description="Exonuclease" evidence="11">
    <location>
        <begin position="295"/>
        <end position="454"/>
    </location>
</feature>
<comment type="similarity">
    <text evidence="2">Belongs to the REXO4 family.</text>
</comment>
<dbReference type="CDD" id="cd06144">
    <property type="entry name" value="REX4_like"/>
    <property type="match status" value="1"/>
</dbReference>
<dbReference type="InterPro" id="IPR047021">
    <property type="entry name" value="REXO1/3/4-like"/>
</dbReference>
<evidence type="ECO:0000256" key="10">
    <source>
        <dbReference type="SAM" id="MobiDB-lite"/>
    </source>
</evidence>
<name>A0ABP1Q2A0_9HEXA</name>
<feature type="region of interest" description="Disordered" evidence="10">
    <location>
        <begin position="184"/>
        <end position="251"/>
    </location>
</feature>
<dbReference type="InterPro" id="IPR012337">
    <property type="entry name" value="RNaseH-like_sf"/>
</dbReference>
<evidence type="ECO:0000256" key="9">
    <source>
        <dbReference type="ARBA" id="ARBA00025599"/>
    </source>
</evidence>
<sequence>MSAEKNRAGACYPSVAVPCLRECTPSPSEREDGKTPVKVVTPPSQTKLLKRKKKKVRHGKDSSAVGSGDLKALTEIAEGQSGGNRKTAVAKPKTKPLCEGYKELTSAVTTSSVGGKGSEHPGSTEVVGSAPAPKKSRSRKKKKKTSESCALIPIDSIVADNGNPVAKIPISRGDSSSNWKALLEAQGKPKPAKKKKKKPTTESSASNNSNVAACATDKGIDKPSATPVQGSSLSSAKKAKGKTEDSSASTASATAILKKLPGEGLNAFGFFNYSHYGTLQTSILPAHHEFMQDTGIIAMDCEMVGVGPMMESALARVSIVNEYGYCLYDKFVKPKLKVTDFRTKYSGIREADLRNATPFELVGKEVARLLKSHILIGHSLEYDLAVLFLTHPKARTRDTAVYFKKVLHQRLTPALRTLVKKILGVQIQEGEHSSIVDAQATMALYRVCQKDWELSVCQKNRGVDILRQALDEFKVLVSPVP</sequence>
<dbReference type="Pfam" id="PF00929">
    <property type="entry name" value="RNase_T"/>
    <property type="match status" value="1"/>
</dbReference>
<evidence type="ECO:0000256" key="1">
    <source>
        <dbReference type="ARBA" id="ARBA00004123"/>
    </source>
</evidence>
<reference evidence="12 13" key="1">
    <citation type="submission" date="2024-08" db="EMBL/GenBank/DDBJ databases">
        <authorList>
            <person name="Cucini C."/>
            <person name="Frati F."/>
        </authorList>
    </citation>
    <scope>NUCLEOTIDE SEQUENCE [LARGE SCALE GENOMIC DNA]</scope>
</reference>
<evidence type="ECO:0000256" key="7">
    <source>
        <dbReference type="ARBA" id="ARBA00022839"/>
    </source>
</evidence>
<accession>A0ABP1Q2A0</accession>
<evidence type="ECO:0000256" key="6">
    <source>
        <dbReference type="ARBA" id="ARBA00022801"/>
    </source>
</evidence>
<feature type="compositionally biased region" description="Basic residues" evidence="10">
    <location>
        <begin position="134"/>
        <end position="144"/>
    </location>
</feature>
<proteinExistence type="inferred from homology"/>
<dbReference type="SUPFAM" id="SSF53098">
    <property type="entry name" value="Ribonuclease H-like"/>
    <property type="match status" value="1"/>
</dbReference>
<keyword evidence="7" id="KW-0269">Exonuclease</keyword>
<feature type="region of interest" description="Disordered" evidence="10">
    <location>
        <begin position="108"/>
        <end position="148"/>
    </location>
</feature>
<evidence type="ECO:0000256" key="8">
    <source>
        <dbReference type="ARBA" id="ARBA00023242"/>
    </source>
</evidence>
<organism evidence="12 13">
    <name type="scientific">Orchesella dallaii</name>
    <dbReference type="NCBI Taxonomy" id="48710"/>
    <lineage>
        <taxon>Eukaryota</taxon>
        <taxon>Metazoa</taxon>
        <taxon>Ecdysozoa</taxon>
        <taxon>Arthropoda</taxon>
        <taxon>Hexapoda</taxon>
        <taxon>Collembola</taxon>
        <taxon>Entomobryomorpha</taxon>
        <taxon>Entomobryoidea</taxon>
        <taxon>Orchesellidae</taxon>
        <taxon>Orchesellinae</taxon>
        <taxon>Orchesella</taxon>
    </lineage>
</organism>
<evidence type="ECO:0000259" key="11">
    <source>
        <dbReference type="SMART" id="SM00479"/>
    </source>
</evidence>
<evidence type="ECO:0000256" key="2">
    <source>
        <dbReference type="ARBA" id="ARBA00010489"/>
    </source>
</evidence>
<feature type="compositionally biased region" description="Basic residues" evidence="10">
    <location>
        <begin position="48"/>
        <end position="58"/>
    </location>
</feature>
<comment type="subcellular location">
    <subcellularLocation>
        <location evidence="1">Nucleus</location>
    </subcellularLocation>
</comment>
<dbReference type="InterPro" id="IPR013520">
    <property type="entry name" value="Ribonucl_H"/>
</dbReference>
<dbReference type="PANTHER" id="PTHR12801">
    <property type="entry name" value="RNA EXONUCLEASE REXO1 / RECO3 FAMILY MEMBER-RELATED"/>
    <property type="match status" value="1"/>
</dbReference>
<keyword evidence="6" id="KW-0378">Hydrolase</keyword>
<keyword evidence="13" id="KW-1185">Reference proteome</keyword>
<dbReference type="InterPro" id="IPR036397">
    <property type="entry name" value="RNaseH_sf"/>
</dbReference>
<keyword evidence="4" id="KW-0698">rRNA processing</keyword>
<dbReference type="Gene3D" id="3.30.420.10">
    <property type="entry name" value="Ribonuclease H-like superfamily/Ribonuclease H"/>
    <property type="match status" value="1"/>
</dbReference>
<evidence type="ECO:0000256" key="5">
    <source>
        <dbReference type="ARBA" id="ARBA00022722"/>
    </source>
</evidence>
<dbReference type="SMART" id="SM00479">
    <property type="entry name" value="EXOIII"/>
    <property type="match status" value="1"/>
</dbReference>
<feature type="region of interest" description="Disordered" evidence="10">
    <location>
        <begin position="24"/>
        <end position="68"/>
    </location>
</feature>
<evidence type="ECO:0000313" key="13">
    <source>
        <dbReference type="Proteomes" id="UP001642540"/>
    </source>
</evidence>
<comment type="caution">
    <text evidence="12">The sequence shown here is derived from an EMBL/GenBank/DDBJ whole genome shotgun (WGS) entry which is preliminary data.</text>
</comment>
<evidence type="ECO:0000256" key="4">
    <source>
        <dbReference type="ARBA" id="ARBA00022552"/>
    </source>
</evidence>
<feature type="compositionally biased region" description="Low complexity" evidence="10">
    <location>
        <begin position="203"/>
        <end position="215"/>
    </location>
</feature>
<dbReference type="EMBL" id="CAXLJM020000019">
    <property type="protein sequence ID" value="CAL8084886.1"/>
    <property type="molecule type" value="Genomic_DNA"/>
</dbReference>
<protein>
    <recommendedName>
        <fullName evidence="3">RNA exonuclease 4</fullName>
    </recommendedName>
</protein>
<dbReference type="Proteomes" id="UP001642540">
    <property type="component" value="Unassembled WGS sequence"/>
</dbReference>
<dbReference type="PANTHER" id="PTHR12801:SF45">
    <property type="entry name" value="RNA EXONUCLEASE 4"/>
    <property type="match status" value="1"/>
</dbReference>
<evidence type="ECO:0000256" key="3">
    <source>
        <dbReference type="ARBA" id="ARBA00016937"/>
    </source>
</evidence>
<dbReference type="InterPro" id="IPR037431">
    <property type="entry name" value="REX4_DEDDh_dom"/>
</dbReference>
<keyword evidence="5" id="KW-0540">Nuclease</keyword>